<proteinExistence type="predicted"/>
<dbReference type="Proteomes" id="UP000324222">
    <property type="component" value="Unassembled WGS sequence"/>
</dbReference>
<organism evidence="1 2">
    <name type="scientific">Portunus trituberculatus</name>
    <name type="common">Swimming crab</name>
    <name type="synonym">Neptunus trituberculatus</name>
    <dbReference type="NCBI Taxonomy" id="210409"/>
    <lineage>
        <taxon>Eukaryota</taxon>
        <taxon>Metazoa</taxon>
        <taxon>Ecdysozoa</taxon>
        <taxon>Arthropoda</taxon>
        <taxon>Crustacea</taxon>
        <taxon>Multicrustacea</taxon>
        <taxon>Malacostraca</taxon>
        <taxon>Eumalacostraca</taxon>
        <taxon>Eucarida</taxon>
        <taxon>Decapoda</taxon>
        <taxon>Pleocyemata</taxon>
        <taxon>Brachyura</taxon>
        <taxon>Eubrachyura</taxon>
        <taxon>Portunoidea</taxon>
        <taxon>Portunidae</taxon>
        <taxon>Portuninae</taxon>
        <taxon>Portunus</taxon>
    </lineage>
</organism>
<accession>A0A5B7IDT8</accession>
<dbReference type="EMBL" id="VSRR010054000">
    <property type="protein sequence ID" value="MPC80433.1"/>
    <property type="molecule type" value="Genomic_DNA"/>
</dbReference>
<protein>
    <submittedName>
        <fullName evidence="1">Uncharacterized protein</fullName>
    </submittedName>
</protein>
<evidence type="ECO:0000313" key="1">
    <source>
        <dbReference type="EMBL" id="MPC80433.1"/>
    </source>
</evidence>
<sequence>MNFALFFLSTQRRTNKRRVHTEEQIILFATTSDKHFVFKTSPSSARQPLEPRRNRTSLVRGLVIWSIQDACPAIPLSPIHLTPSSRLRRRADDGVNISARLAETLTTTMRRLAVKSG</sequence>
<gene>
    <name evidence="1" type="ORF">E2C01_075013</name>
</gene>
<comment type="caution">
    <text evidence="1">The sequence shown here is derived from an EMBL/GenBank/DDBJ whole genome shotgun (WGS) entry which is preliminary data.</text>
</comment>
<dbReference type="AlphaFoldDB" id="A0A5B7IDT8"/>
<name>A0A5B7IDT8_PORTR</name>
<reference evidence="1 2" key="1">
    <citation type="submission" date="2019-05" db="EMBL/GenBank/DDBJ databases">
        <title>Another draft genome of Portunus trituberculatus and its Hox gene families provides insights of decapod evolution.</title>
        <authorList>
            <person name="Jeong J.-H."/>
            <person name="Song I."/>
            <person name="Kim S."/>
            <person name="Choi T."/>
            <person name="Kim D."/>
            <person name="Ryu S."/>
            <person name="Kim W."/>
        </authorList>
    </citation>
    <scope>NUCLEOTIDE SEQUENCE [LARGE SCALE GENOMIC DNA]</scope>
    <source>
        <tissue evidence="1">Muscle</tissue>
    </source>
</reference>
<evidence type="ECO:0000313" key="2">
    <source>
        <dbReference type="Proteomes" id="UP000324222"/>
    </source>
</evidence>
<keyword evidence="2" id="KW-1185">Reference proteome</keyword>